<feature type="region of interest" description="Disordered" evidence="5">
    <location>
        <begin position="1"/>
        <end position="37"/>
    </location>
</feature>
<evidence type="ECO:0000313" key="8">
    <source>
        <dbReference type="Proteomes" id="UP000016932"/>
    </source>
</evidence>
<evidence type="ECO:0000256" key="2">
    <source>
        <dbReference type="ARBA" id="ARBA00022490"/>
    </source>
</evidence>
<reference evidence="7 8" key="1">
    <citation type="journal article" date="2012" name="PLoS Pathog.">
        <title>Diverse lifestyles and strategies of plant pathogenesis encoded in the genomes of eighteen Dothideomycetes fungi.</title>
        <authorList>
            <person name="Ohm R.A."/>
            <person name="Feau N."/>
            <person name="Henrissat B."/>
            <person name="Schoch C.L."/>
            <person name="Horwitz B.A."/>
            <person name="Barry K.W."/>
            <person name="Condon B.J."/>
            <person name="Copeland A.C."/>
            <person name="Dhillon B."/>
            <person name="Glaser F."/>
            <person name="Hesse C.N."/>
            <person name="Kosti I."/>
            <person name="LaButti K."/>
            <person name="Lindquist E.A."/>
            <person name="Lucas S."/>
            <person name="Salamov A.A."/>
            <person name="Bradshaw R.E."/>
            <person name="Ciuffetti L."/>
            <person name="Hamelin R.C."/>
            <person name="Kema G.H.J."/>
            <person name="Lawrence C."/>
            <person name="Scott J.A."/>
            <person name="Spatafora J.W."/>
            <person name="Turgeon B.G."/>
            <person name="de Wit P.J.G.M."/>
            <person name="Zhong S."/>
            <person name="Goodwin S.B."/>
            <person name="Grigoriev I.V."/>
        </authorList>
    </citation>
    <scope>NUCLEOTIDE SEQUENCE [LARGE SCALE GENOMIC DNA]</scope>
    <source>
        <strain evidence="7 8">CIRAD86</strain>
    </source>
</reference>
<dbReference type="GO" id="GO:0006412">
    <property type="term" value="P:translation"/>
    <property type="evidence" value="ECO:0007669"/>
    <property type="project" value="UniProtKB-KW"/>
</dbReference>
<dbReference type="Proteomes" id="UP000016932">
    <property type="component" value="Unassembled WGS sequence"/>
</dbReference>
<dbReference type="STRING" id="383855.N1QCH9"/>
<evidence type="ECO:0000256" key="4">
    <source>
        <dbReference type="ARBA" id="ARBA00022917"/>
    </source>
</evidence>
<feature type="compositionally biased region" description="Acidic residues" evidence="5">
    <location>
        <begin position="9"/>
        <end position="25"/>
    </location>
</feature>
<evidence type="ECO:0000256" key="5">
    <source>
        <dbReference type="SAM" id="MobiDB-lite"/>
    </source>
</evidence>
<dbReference type="Pfam" id="PF08938">
    <property type="entry name" value="HBS1_N"/>
    <property type="match status" value="1"/>
</dbReference>
<dbReference type="GeneID" id="19335372"/>
<dbReference type="EMBL" id="KB446555">
    <property type="protein sequence ID" value="EME89327.1"/>
    <property type="molecule type" value="Genomic_DNA"/>
</dbReference>
<comment type="subcellular location">
    <subcellularLocation>
        <location evidence="1">Cytoplasm</location>
    </subcellularLocation>
</comment>
<feature type="region of interest" description="Disordered" evidence="5">
    <location>
        <begin position="81"/>
        <end position="108"/>
    </location>
</feature>
<keyword evidence="8" id="KW-1185">Reference proteome</keyword>
<accession>N1QCH9</accession>
<evidence type="ECO:0000259" key="6">
    <source>
        <dbReference type="Pfam" id="PF08938"/>
    </source>
</evidence>
<feature type="non-terminal residue" evidence="7">
    <location>
        <position position="108"/>
    </location>
</feature>
<feature type="compositionally biased region" description="Basic and acidic residues" evidence="5">
    <location>
        <begin position="94"/>
        <end position="108"/>
    </location>
</feature>
<dbReference type="AlphaFoldDB" id="N1QCH9"/>
<dbReference type="VEuPathDB" id="FungiDB:MYCFIDRAFT_19415"/>
<dbReference type="KEGG" id="pfj:MYCFIDRAFT_19415"/>
<dbReference type="GO" id="GO:0005737">
    <property type="term" value="C:cytoplasm"/>
    <property type="evidence" value="ECO:0007669"/>
    <property type="project" value="UniProtKB-SubCell"/>
</dbReference>
<feature type="domain" description="HBS1-like protein N-terminal" evidence="6">
    <location>
        <begin position="12"/>
        <end position="87"/>
    </location>
</feature>
<gene>
    <name evidence="7" type="ORF">MYCFIDRAFT_19415</name>
</gene>
<dbReference type="HOGENOM" id="CLU_154022_0_0_1"/>
<dbReference type="InterPro" id="IPR015033">
    <property type="entry name" value="HBS1-like_N"/>
</dbReference>
<keyword evidence="3" id="KW-0378">Hydrolase</keyword>
<keyword evidence="4" id="KW-0648">Protein biosynthesis</keyword>
<organism evidence="7 8">
    <name type="scientific">Pseudocercospora fijiensis (strain CIRAD86)</name>
    <name type="common">Black leaf streak disease fungus</name>
    <name type="synonym">Mycosphaerella fijiensis</name>
    <dbReference type="NCBI Taxonomy" id="383855"/>
    <lineage>
        <taxon>Eukaryota</taxon>
        <taxon>Fungi</taxon>
        <taxon>Dikarya</taxon>
        <taxon>Ascomycota</taxon>
        <taxon>Pezizomycotina</taxon>
        <taxon>Dothideomycetes</taxon>
        <taxon>Dothideomycetidae</taxon>
        <taxon>Mycosphaerellales</taxon>
        <taxon>Mycosphaerellaceae</taxon>
        <taxon>Pseudocercospora</taxon>
    </lineage>
</organism>
<evidence type="ECO:0000256" key="1">
    <source>
        <dbReference type="ARBA" id="ARBA00004496"/>
    </source>
</evidence>
<dbReference type="RefSeq" id="XP_007919664.1">
    <property type="nucleotide sequence ID" value="XM_007921473.1"/>
</dbReference>
<evidence type="ECO:0000256" key="3">
    <source>
        <dbReference type="ARBA" id="ARBA00022801"/>
    </source>
</evidence>
<dbReference type="OrthoDB" id="342024at2759"/>
<keyword evidence="2" id="KW-0963">Cytoplasm</keyword>
<sequence length="108" mass="12506">MQRVKNVDYDEDDLYSDEEGYEDGQDAQGYTAEDKDNFANLTPVVRAELEENGIQATSAQIEEALWHYYWDVGKSVAYLKNSRTPRQSQPQQQHESKKNKPKSKFDEA</sequence>
<evidence type="ECO:0000313" key="7">
    <source>
        <dbReference type="EMBL" id="EME89327.1"/>
    </source>
</evidence>
<proteinExistence type="predicted"/>
<dbReference type="eggNOG" id="KOG0458">
    <property type="taxonomic scope" value="Eukaryota"/>
</dbReference>
<dbReference type="GO" id="GO:0016787">
    <property type="term" value="F:hydrolase activity"/>
    <property type="evidence" value="ECO:0007669"/>
    <property type="project" value="UniProtKB-KW"/>
</dbReference>
<name>N1QCH9_PSEFD</name>
<protein>
    <recommendedName>
        <fullName evidence="6">HBS1-like protein N-terminal domain-containing protein</fullName>
    </recommendedName>
</protein>
<feature type="compositionally biased region" description="Low complexity" evidence="5">
    <location>
        <begin position="82"/>
        <end position="93"/>
    </location>
</feature>